<reference evidence="1 2" key="1">
    <citation type="submission" date="2024-01" db="EMBL/GenBank/DDBJ databases">
        <title>The genomes of 5 underutilized Papilionoideae crops provide insights into root nodulation and disease resistanc.</title>
        <authorList>
            <person name="Jiang F."/>
        </authorList>
    </citation>
    <scope>NUCLEOTIDE SEQUENCE [LARGE SCALE GENOMIC DNA]</scope>
    <source>
        <strain evidence="1">DUOXIRENSHENG_FW03</strain>
        <tissue evidence="1">Leaves</tissue>
    </source>
</reference>
<accession>A0AAN9SGM6</accession>
<organism evidence="1 2">
    <name type="scientific">Psophocarpus tetragonolobus</name>
    <name type="common">Winged bean</name>
    <name type="synonym">Dolichos tetragonolobus</name>
    <dbReference type="NCBI Taxonomy" id="3891"/>
    <lineage>
        <taxon>Eukaryota</taxon>
        <taxon>Viridiplantae</taxon>
        <taxon>Streptophyta</taxon>
        <taxon>Embryophyta</taxon>
        <taxon>Tracheophyta</taxon>
        <taxon>Spermatophyta</taxon>
        <taxon>Magnoliopsida</taxon>
        <taxon>eudicotyledons</taxon>
        <taxon>Gunneridae</taxon>
        <taxon>Pentapetalae</taxon>
        <taxon>rosids</taxon>
        <taxon>fabids</taxon>
        <taxon>Fabales</taxon>
        <taxon>Fabaceae</taxon>
        <taxon>Papilionoideae</taxon>
        <taxon>50 kb inversion clade</taxon>
        <taxon>NPAAA clade</taxon>
        <taxon>indigoferoid/millettioid clade</taxon>
        <taxon>Phaseoleae</taxon>
        <taxon>Psophocarpus</taxon>
    </lineage>
</organism>
<keyword evidence="2" id="KW-1185">Reference proteome</keyword>
<gene>
    <name evidence="1" type="ORF">VNO78_17236</name>
</gene>
<comment type="caution">
    <text evidence="1">The sequence shown here is derived from an EMBL/GenBank/DDBJ whole genome shotgun (WGS) entry which is preliminary data.</text>
</comment>
<proteinExistence type="predicted"/>
<protein>
    <submittedName>
        <fullName evidence="1">Uncharacterized protein</fullName>
    </submittedName>
</protein>
<dbReference type="AlphaFoldDB" id="A0AAN9SGM6"/>
<evidence type="ECO:0000313" key="2">
    <source>
        <dbReference type="Proteomes" id="UP001386955"/>
    </source>
</evidence>
<dbReference type="Proteomes" id="UP001386955">
    <property type="component" value="Unassembled WGS sequence"/>
</dbReference>
<evidence type="ECO:0000313" key="1">
    <source>
        <dbReference type="EMBL" id="KAK7396318.1"/>
    </source>
</evidence>
<name>A0AAN9SGM6_PSOTE</name>
<sequence>MSEWNVGSHAWLERENIIYESGHLAIHIEHVEEEKVVHGITFGSIAQSNEHVSIACVAHGELIDNEHLERKLLAQDASDPQTLIKGSISLGHARRNGPGETVLVIELQLD</sequence>
<dbReference type="EMBL" id="JAYMYS010000004">
    <property type="protein sequence ID" value="KAK7396318.1"/>
    <property type="molecule type" value="Genomic_DNA"/>
</dbReference>